<dbReference type="HAMAP" id="MF_01928">
    <property type="entry name" value="PurK"/>
    <property type="match status" value="1"/>
</dbReference>
<dbReference type="GO" id="GO:0006189">
    <property type="term" value="P:'de novo' IMP biosynthetic process"/>
    <property type="evidence" value="ECO:0007669"/>
    <property type="project" value="UniProtKB-UniRule"/>
</dbReference>
<dbReference type="EC" id="6.3.4.18" evidence="5 6"/>
<keyword evidence="1 5" id="KW-0436">Ligase</keyword>
<dbReference type="UniPathway" id="UPA00074">
    <property type="reaction ID" value="UER00942"/>
</dbReference>
<evidence type="ECO:0000256" key="1">
    <source>
        <dbReference type="ARBA" id="ARBA00022598"/>
    </source>
</evidence>
<evidence type="ECO:0000256" key="5">
    <source>
        <dbReference type="HAMAP-Rule" id="MF_01928"/>
    </source>
</evidence>
<dbReference type="FunFam" id="3.30.1490.20:FF:000015">
    <property type="entry name" value="N5-carboxyaminoimidazole ribonucleotide synthase"/>
    <property type="match status" value="1"/>
</dbReference>
<dbReference type="NCBIfam" id="TIGR01161">
    <property type="entry name" value="purK"/>
    <property type="match status" value="1"/>
</dbReference>
<keyword evidence="4 5" id="KW-0067">ATP-binding</keyword>
<evidence type="ECO:0000256" key="2">
    <source>
        <dbReference type="ARBA" id="ARBA00022741"/>
    </source>
</evidence>
<dbReference type="SUPFAM" id="SSF52440">
    <property type="entry name" value="PreATP-grasp domain"/>
    <property type="match status" value="1"/>
</dbReference>
<dbReference type="NCBIfam" id="NF004675">
    <property type="entry name" value="PRK06019.1-1"/>
    <property type="match status" value="1"/>
</dbReference>
<organism evidence="8 9">
    <name type="scientific">Celeribacter neptunius</name>
    <dbReference type="NCBI Taxonomy" id="588602"/>
    <lineage>
        <taxon>Bacteria</taxon>
        <taxon>Pseudomonadati</taxon>
        <taxon>Pseudomonadota</taxon>
        <taxon>Alphaproteobacteria</taxon>
        <taxon>Rhodobacterales</taxon>
        <taxon>Roseobacteraceae</taxon>
        <taxon>Celeribacter</taxon>
    </lineage>
</organism>
<dbReference type="InterPro" id="IPR054350">
    <property type="entry name" value="PurT/PurK_preATP-grasp"/>
</dbReference>
<dbReference type="NCBIfam" id="NF004679">
    <property type="entry name" value="PRK06019.1-5"/>
    <property type="match status" value="1"/>
</dbReference>
<dbReference type="Pfam" id="PF17769">
    <property type="entry name" value="PurK_C"/>
    <property type="match status" value="1"/>
</dbReference>
<feature type="binding site" evidence="5">
    <location>
        <position position="215"/>
    </location>
    <ligand>
        <name>ATP</name>
        <dbReference type="ChEBI" id="CHEBI:30616"/>
    </ligand>
</feature>
<dbReference type="Pfam" id="PF02222">
    <property type="entry name" value="ATP-grasp"/>
    <property type="match status" value="1"/>
</dbReference>
<dbReference type="InterPro" id="IPR016185">
    <property type="entry name" value="PreATP-grasp_dom_sf"/>
</dbReference>
<dbReference type="InterPro" id="IPR011054">
    <property type="entry name" value="Rudment_hybrid_motif"/>
</dbReference>
<dbReference type="Gene3D" id="3.30.470.20">
    <property type="entry name" value="ATP-grasp fold, B domain"/>
    <property type="match status" value="1"/>
</dbReference>
<keyword evidence="9" id="KW-1185">Reference proteome</keyword>
<feature type="binding site" evidence="5">
    <location>
        <position position="109"/>
    </location>
    <ligand>
        <name>ATP</name>
        <dbReference type="ChEBI" id="CHEBI:30616"/>
    </ligand>
</feature>
<dbReference type="STRING" id="588602.SAMN04487991_3561"/>
<comment type="function">
    <text evidence="5">Catalyzes the ATP-dependent conversion of 5-aminoimidazole ribonucleotide (AIR) and HCO(3)(-) to N5-carboxyaminoimidazole ribonucleotide (N5-CAIR).</text>
</comment>
<accession>A0A1I3W3T0</accession>
<keyword evidence="3 5" id="KW-0658">Purine biosynthesis</keyword>
<sequence length="359" mass="38115">MTEPQILVPGATIGILGGGQLGRMLSVAASRLGFKTHIYEPGANPPAGHVADVVTTAPYEDEAALKAFADAVDVITYEFENVPTSALDLLDSVKPIRPNRKALAVSQDRLVEKAFLSELGLKVAPYAAVDDDVDLAEALVEIGAPAILKTRRFGYDGKGQARIMAPEEADQALKDMAGAPSILEGFVEFSHEISVIAARGQSGDISCFDPGENVHKSGILHSTTVPARLSPAQRTDAVLLAAKILNALNYVGVMGVELFVTSGGLVVNEIAPRVHNSGHWTQNGCVIDQFEQHIRAVAGWPLGDGKRHSNVEMLNLIGDDVDRIPEFAKDGAVAIHLYGKTDVKPGRKMGHVNKITGPA</sequence>
<dbReference type="Gene3D" id="3.40.50.20">
    <property type="match status" value="1"/>
</dbReference>
<dbReference type="InterPro" id="IPR003135">
    <property type="entry name" value="ATP-grasp_carboxylate-amine"/>
</dbReference>
<gene>
    <name evidence="5 6" type="primary">purK</name>
    <name evidence="8" type="ORF">SAMN04487991_3561</name>
</gene>
<dbReference type="InterPro" id="IPR040686">
    <property type="entry name" value="PurK_C"/>
</dbReference>
<dbReference type="PANTHER" id="PTHR11609">
    <property type="entry name" value="PURINE BIOSYNTHESIS PROTEIN 6/7, PUR6/7"/>
    <property type="match status" value="1"/>
</dbReference>
<dbReference type="Proteomes" id="UP000199630">
    <property type="component" value="Unassembled WGS sequence"/>
</dbReference>
<reference evidence="9" key="1">
    <citation type="submission" date="2016-10" db="EMBL/GenBank/DDBJ databases">
        <authorList>
            <person name="Varghese N."/>
            <person name="Submissions S."/>
        </authorList>
    </citation>
    <scope>NUCLEOTIDE SEQUENCE [LARGE SCALE GENOMIC DNA]</scope>
    <source>
        <strain evidence="9">DSM 26471</strain>
    </source>
</reference>
<feature type="binding site" evidence="5">
    <location>
        <position position="149"/>
    </location>
    <ligand>
        <name>ATP</name>
        <dbReference type="ChEBI" id="CHEBI:30616"/>
    </ligand>
</feature>
<evidence type="ECO:0000256" key="3">
    <source>
        <dbReference type="ARBA" id="ARBA00022755"/>
    </source>
</evidence>
<dbReference type="GO" id="GO:0005829">
    <property type="term" value="C:cytosol"/>
    <property type="evidence" value="ECO:0007669"/>
    <property type="project" value="TreeGrafter"/>
</dbReference>
<dbReference type="PROSITE" id="PS50975">
    <property type="entry name" value="ATP_GRASP"/>
    <property type="match status" value="1"/>
</dbReference>
<feature type="binding site" evidence="5">
    <location>
        <begin position="154"/>
        <end position="160"/>
    </location>
    <ligand>
        <name>ATP</name>
        <dbReference type="ChEBI" id="CHEBI:30616"/>
    </ligand>
</feature>
<comment type="similarity">
    <text evidence="5 6">Belongs to the PurK/PurT family.</text>
</comment>
<evidence type="ECO:0000313" key="9">
    <source>
        <dbReference type="Proteomes" id="UP000199630"/>
    </source>
</evidence>
<dbReference type="EMBL" id="FORH01000008">
    <property type="protein sequence ID" value="SFK02125.1"/>
    <property type="molecule type" value="Genomic_DNA"/>
</dbReference>
<feature type="domain" description="ATP-grasp" evidence="7">
    <location>
        <begin position="113"/>
        <end position="298"/>
    </location>
</feature>
<dbReference type="Pfam" id="PF22660">
    <property type="entry name" value="RS_preATP-grasp-like"/>
    <property type="match status" value="1"/>
</dbReference>
<evidence type="ECO:0000256" key="4">
    <source>
        <dbReference type="ARBA" id="ARBA00022840"/>
    </source>
</evidence>
<dbReference type="SUPFAM" id="SSF51246">
    <property type="entry name" value="Rudiment single hybrid motif"/>
    <property type="match status" value="1"/>
</dbReference>
<dbReference type="InterPro" id="IPR013815">
    <property type="entry name" value="ATP_grasp_subdomain_1"/>
</dbReference>
<comment type="function">
    <text evidence="6">Catalyzes the ATP-dependent conversion of 5-aminoimidazole ribonucleotide (AIR) and HCO(3)- to N5-carboxyaminoimidazole ribonucleotide (N5-CAIR).</text>
</comment>
<dbReference type="GO" id="GO:0005524">
    <property type="term" value="F:ATP binding"/>
    <property type="evidence" value="ECO:0007669"/>
    <property type="project" value="UniProtKB-UniRule"/>
</dbReference>
<dbReference type="InterPro" id="IPR011761">
    <property type="entry name" value="ATP-grasp"/>
</dbReference>
<comment type="subunit">
    <text evidence="5 6">Homodimer.</text>
</comment>
<dbReference type="GO" id="GO:0004638">
    <property type="term" value="F:phosphoribosylaminoimidazole carboxylase activity"/>
    <property type="evidence" value="ECO:0007669"/>
    <property type="project" value="InterPro"/>
</dbReference>
<dbReference type="InterPro" id="IPR005875">
    <property type="entry name" value="PurK"/>
</dbReference>
<dbReference type="Gene3D" id="3.30.1490.20">
    <property type="entry name" value="ATP-grasp fold, A domain"/>
    <property type="match status" value="1"/>
</dbReference>
<keyword evidence="2 5" id="KW-0547">Nucleotide-binding</keyword>
<comment type="catalytic activity">
    <reaction evidence="5 6">
        <text>5-amino-1-(5-phospho-beta-D-ribosyl)imidazole + hydrogencarbonate + ATP = 5-carboxyamino-1-(5-phospho-D-ribosyl)imidazole + ADP + phosphate + 2 H(+)</text>
        <dbReference type="Rhea" id="RHEA:19317"/>
        <dbReference type="ChEBI" id="CHEBI:15378"/>
        <dbReference type="ChEBI" id="CHEBI:17544"/>
        <dbReference type="ChEBI" id="CHEBI:30616"/>
        <dbReference type="ChEBI" id="CHEBI:43474"/>
        <dbReference type="ChEBI" id="CHEBI:58730"/>
        <dbReference type="ChEBI" id="CHEBI:137981"/>
        <dbReference type="ChEBI" id="CHEBI:456216"/>
        <dbReference type="EC" id="6.3.4.18"/>
    </reaction>
</comment>
<feature type="binding site" evidence="5">
    <location>
        <begin position="268"/>
        <end position="269"/>
    </location>
    <ligand>
        <name>ATP</name>
        <dbReference type="ChEBI" id="CHEBI:30616"/>
    </ligand>
</feature>
<dbReference type="OrthoDB" id="9804625at2"/>
<dbReference type="FunFam" id="3.40.50.20:FF:000016">
    <property type="entry name" value="N5-carboxyaminoimidazole ribonucleotide synthase"/>
    <property type="match status" value="1"/>
</dbReference>
<dbReference type="SUPFAM" id="SSF56059">
    <property type="entry name" value="Glutathione synthetase ATP-binding domain-like"/>
    <property type="match status" value="1"/>
</dbReference>
<proteinExistence type="inferred from homology"/>
<dbReference type="GO" id="GO:0034028">
    <property type="term" value="F:5-(carboxyamino)imidazole ribonucleotide synthase activity"/>
    <property type="evidence" value="ECO:0007669"/>
    <property type="project" value="UniProtKB-UniRule"/>
</dbReference>
<name>A0A1I3W3T0_9RHOB</name>
<dbReference type="PANTHER" id="PTHR11609:SF5">
    <property type="entry name" value="PHOSPHORIBOSYLAMINOIMIDAZOLE CARBOXYLASE"/>
    <property type="match status" value="1"/>
</dbReference>
<dbReference type="AlphaFoldDB" id="A0A1I3W3T0"/>
<evidence type="ECO:0000256" key="6">
    <source>
        <dbReference type="RuleBase" id="RU361200"/>
    </source>
</evidence>
<dbReference type="RefSeq" id="WP_090062065.1">
    <property type="nucleotide sequence ID" value="NZ_FORH01000008.1"/>
</dbReference>
<feature type="binding site" evidence="5">
    <location>
        <begin position="184"/>
        <end position="187"/>
    </location>
    <ligand>
        <name>ATP</name>
        <dbReference type="ChEBI" id="CHEBI:30616"/>
    </ligand>
</feature>
<feature type="binding site" evidence="5">
    <location>
        <position position="192"/>
    </location>
    <ligand>
        <name>ATP</name>
        <dbReference type="ChEBI" id="CHEBI:30616"/>
    </ligand>
</feature>
<dbReference type="NCBIfam" id="NF004676">
    <property type="entry name" value="PRK06019.1-2"/>
    <property type="match status" value="1"/>
</dbReference>
<comment type="pathway">
    <text evidence="5 6">Purine metabolism; IMP biosynthesis via de novo pathway; 5-amino-1-(5-phospho-D-ribosyl)imidazole-4-carboxylate from 5-amino-1-(5-phospho-D-ribosyl)imidazole (N5-CAIR route): step 1/2.</text>
</comment>
<evidence type="ECO:0000259" key="7">
    <source>
        <dbReference type="PROSITE" id="PS50975"/>
    </source>
</evidence>
<protein>
    <recommendedName>
        <fullName evidence="5 6">N5-carboxyaminoimidazole ribonucleotide synthase</fullName>
        <shortName evidence="5 6">N5-CAIR synthase</shortName>
        <ecNumber evidence="5 6">6.3.4.18</ecNumber>
    </recommendedName>
    <alternativeName>
        <fullName evidence="5 6">5-(carboxyamino)imidazole ribonucleotide synthetase</fullName>
    </alternativeName>
</protein>
<evidence type="ECO:0000313" key="8">
    <source>
        <dbReference type="EMBL" id="SFK02125.1"/>
    </source>
</evidence>
<dbReference type="GO" id="GO:0046872">
    <property type="term" value="F:metal ion binding"/>
    <property type="evidence" value="ECO:0007669"/>
    <property type="project" value="InterPro"/>
</dbReference>